<dbReference type="KEGG" id="mthe:MSTHC_0456"/>
<dbReference type="EMBL" id="CP009502">
    <property type="protein sequence ID" value="AKB14774.1"/>
    <property type="molecule type" value="Genomic_DNA"/>
</dbReference>
<evidence type="ECO:0000313" key="2">
    <source>
        <dbReference type="Proteomes" id="UP000056925"/>
    </source>
</evidence>
<name>A0A0E3H9V7_METTE</name>
<evidence type="ECO:0000313" key="1">
    <source>
        <dbReference type="EMBL" id="AKB14774.1"/>
    </source>
</evidence>
<dbReference type="Proteomes" id="UP000056925">
    <property type="component" value="Chromosome"/>
</dbReference>
<dbReference type="HOGENOM" id="CLU_3148036_0_0_2"/>
<dbReference type="AlphaFoldDB" id="A0A0E3H9V7"/>
<reference evidence="1 2" key="1">
    <citation type="submission" date="2014-07" db="EMBL/GenBank/DDBJ databases">
        <title>Methanogenic archaea and the global carbon cycle.</title>
        <authorList>
            <person name="Henriksen J.R."/>
            <person name="Luke J."/>
            <person name="Reinhart S."/>
            <person name="Benedict M.N."/>
            <person name="Youngblut N.D."/>
            <person name="Metcalf M.E."/>
            <person name="Whitaker R.J."/>
            <person name="Metcalf W.W."/>
        </authorList>
    </citation>
    <scope>NUCLEOTIDE SEQUENCE [LARGE SCALE GENOMIC DNA]</scope>
    <source>
        <strain evidence="1 2">CHTI-55</strain>
    </source>
</reference>
<proteinExistence type="predicted"/>
<dbReference type="GeneID" id="58788038"/>
<dbReference type="PATRIC" id="fig|1434121.4.peg.570"/>
<accession>A0A0E3H9V7</accession>
<gene>
    <name evidence="1" type="ORF">MSTHC_0456</name>
</gene>
<sequence length="48" mass="5536">MEMRFIFEGIANYNVYEKALSGQDKSDEGFRELTELNSPLDCTSNLRC</sequence>
<organism evidence="1 2">
    <name type="scientific">Methanosarcina thermophila CHTI-55</name>
    <dbReference type="NCBI Taxonomy" id="1434121"/>
    <lineage>
        <taxon>Archaea</taxon>
        <taxon>Methanobacteriati</taxon>
        <taxon>Methanobacteriota</taxon>
        <taxon>Stenosarchaea group</taxon>
        <taxon>Methanomicrobia</taxon>
        <taxon>Methanosarcinales</taxon>
        <taxon>Methanosarcinaceae</taxon>
        <taxon>Methanosarcina</taxon>
    </lineage>
</organism>
<dbReference type="RefSeq" id="WP_181952210.1">
    <property type="nucleotide sequence ID" value="NZ_CP009502.1"/>
</dbReference>
<protein>
    <submittedName>
        <fullName evidence="1">Hydantoinase</fullName>
    </submittedName>
</protein>